<gene>
    <name evidence="3" type="ORF">LCGC14_0965120</name>
</gene>
<dbReference type="Gene3D" id="3.40.50.300">
    <property type="entry name" value="P-loop containing nucleotide triphosphate hydrolases"/>
    <property type="match status" value="1"/>
</dbReference>
<dbReference type="GO" id="GO:0005525">
    <property type="term" value="F:GTP binding"/>
    <property type="evidence" value="ECO:0007669"/>
    <property type="project" value="UniProtKB-KW"/>
</dbReference>
<dbReference type="InterPro" id="IPR027417">
    <property type="entry name" value="P-loop_NTPase"/>
</dbReference>
<organism evidence="3">
    <name type="scientific">marine sediment metagenome</name>
    <dbReference type="NCBI Taxonomy" id="412755"/>
    <lineage>
        <taxon>unclassified sequences</taxon>
        <taxon>metagenomes</taxon>
        <taxon>ecological metagenomes</taxon>
    </lineage>
</organism>
<evidence type="ECO:0000313" key="3">
    <source>
        <dbReference type="EMBL" id="KKN17504.1"/>
    </source>
</evidence>
<dbReference type="InterPro" id="IPR006689">
    <property type="entry name" value="Small_GTPase_ARF/SAR"/>
</dbReference>
<feature type="non-terminal residue" evidence="3">
    <location>
        <position position="1"/>
    </location>
</feature>
<dbReference type="SMART" id="SM00177">
    <property type="entry name" value="ARF"/>
    <property type="match status" value="1"/>
</dbReference>
<sequence>AKSIINVYSNIKKEAFSKFGKEIGTYEYFGVKIVFIIEGSQNLLFLFILGLADDFESFKPQMKRFKKEFLNTFGENIKDSNFILTSELLDPFIDSIQRSFKAKIAVVGLSGVGKTTIIQLIKAEDIPIYHVPTITGKVATIKLENIFLFLWDFAGQDQFDYLYENFMKGSDAVLLMTDSTLENLEKSKKFLKIATIAAPHARLAVIANKQDLPDAIKIEEIENLMKQKAYPMVGNDPKNRDKMIRILADLLDMNPDLSPLLKPILKREFLINKGQNALEQGKLEEAREAFEKVYNICLEIGDESLAIEYQNKTEKLKSMLK</sequence>
<dbReference type="SMART" id="SM00175">
    <property type="entry name" value="RAB"/>
    <property type="match status" value="1"/>
</dbReference>
<dbReference type="EMBL" id="LAZR01003512">
    <property type="protein sequence ID" value="KKN17504.1"/>
    <property type="molecule type" value="Genomic_DNA"/>
</dbReference>
<keyword evidence="2" id="KW-0342">GTP-binding</keyword>
<dbReference type="SMART" id="SM00173">
    <property type="entry name" value="RAS"/>
    <property type="match status" value="1"/>
</dbReference>
<evidence type="ECO:0000256" key="1">
    <source>
        <dbReference type="ARBA" id="ARBA00022741"/>
    </source>
</evidence>
<keyword evidence="1" id="KW-0547">Nucleotide-binding</keyword>
<dbReference type="Pfam" id="PF00025">
    <property type="entry name" value="Arf"/>
    <property type="match status" value="1"/>
</dbReference>
<name>A0A0F9NHS5_9ZZZZ</name>
<dbReference type="NCBIfam" id="TIGR00231">
    <property type="entry name" value="small_GTP"/>
    <property type="match status" value="1"/>
</dbReference>
<dbReference type="SUPFAM" id="SSF52540">
    <property type="entry name" value="P-loop containing nucleoside triphosphate hydrolases"/>
    <property type="match status" value="1"/>
</dbReference>
<evidence type="ECO:0000256" key="2">
    <source>
        <dbReference type="ARBA" id="ARBA00023134"/>
    </source>
</evidence>
<dbReference type="PRINTS" id="PR00449">
    <property type="entry name" value="RASTRNSFRMNG"/>
</dbReference>
<dbReference type="InterPro" id="IPR005225">
    <property type="entry name" value="Small_GTP-bd"/>
</dbReference>
<dbReference type="InterPro" id="IPR024156">
    <property type="entry name" value="Small_GTPase_ARF"/>
</dbReference>
<reference evidence="3" key="1">
    <citation type="journal article" date="2015" name="Nature">
        <title>Complex archaea that bridge the gap between prokaryotes and eukaryotes.</title>
        <authorList>
            <person name="Spang A."/>
            <person name="Saw J.H."/>
            <person name="Jorgensen S.L."/>
            <person name="Zaremba-Niedzwiedzka K."/>
            <person name="Martijn J."/>
            <person name="Lind A.E."/>
            <person name="van Eijk R."/>
            <person name="Schleper C."/>
            <person name="Guy L."/>
            <person name="Ettema T.J."/>
        </authorList>
    </citation>
    <scope>NUCLEOTIDE SEQUENCE</scope>
</reference>
<accession>A0A0F9NHS5</accession>
<proteinExistence type="predicted"/>
<evidence type="ECO:0008006" key="4">
    <source>
        <dbReference type="Google" id="ProtNLM"/>
    </source>
</evidence>
<protein>
    <recommendedName>
        <fullName evidence="4">GTP-binding protein</fullName>
    </recommendedName>
</protein>
<dbReference type="GO" id="GO:0003924">
    <property type="term" value="F:GTPase activity"/>
    <property type="evidence" value="ECO:0007669"/>
    <property type="project" value="InterPro"/>
</dbReference>
<dbReference type="AlphaFoldDB" id="A0A0F9NHS5"/>
<comment type="caution">
    <text evidence="3">The sequence shown here is derived from an EMBL/GenBank/DDBJ whole genome shotgun (WGS) entry which is preliminary data.</text>
</comment>
<dbReference type="PANTHER" id="PTHR11711">
    <property type="entry name" value="ADP RIBOSYLATION FACTOR-RELATED"/>
    <property type="match status" value="1"/>
</dbReference>